<dbReference type="InterPro" id="IPR005235">
    <property type="entry name" value="YmdB-like"/>
</dbReference>
<dbReference type="EMBL" id="SOZD01000002">
    <property type="protein sequence ID" value="TFF24975.1"/>
    <property type="molecule type" value="Genomic_DNA"/>
</dbReference>
<dbReference type="Pfam" id="PF13277">
    <property type="entry name" value="YmdB"/>
    <property type="match status" value="1"/>
</dbReference>
<dbReference type="NCBIfam" id="TIGR00282">
    <property type="entry name" value="TIGR00282 family metallophosphoesterase"/>
    <property type="match status" value="1"/>
</dbReference>
<feature type="binding site" evidence="2">
    <location>
        <position position="181"/>
    </location>
    <ligand>
        <name>Fe cation</name>
        <dbReference type="ChEBI" id="CHEBI:24875"/>
        <label>1</label>
    </ligand>
</feature>
<feature type="binding site" evidence="2">
    <location>
        <position position="8"/>
    </location>
    <ligand>
        <name>Fe cation</name>
        <dbReference type="ChEBI" id="CHEBI:24875"/>
        <label>1</label>
    </ligand>
</feature>
<feature type="binding site" evidence="2">
    <location>
        <position position="154"/>
    </location>
    <ligand>
        <name>Fe cation</name>
        <dbReference type="ChEBI" id="CHEBI:24875"/>
        <label>2</label>
    </ligand>
</feature>
<feature type="binding site" evidence="2">
    <location>
        <position position="40"/>
    </location>
    <ligand>
        <name>Fe cation</name>
        <dbReference type="ChEBI" id="CHEBI:24875"/>
        <label>1</label>
    </ligand>
</feature>
<feature type="binding site" evidence="2">
    <location>
        <position position="67"/>
    </location>
    <ligand>
        <name>Fe cation</name>
        <dbReference type="ChEBI" id="CHEBI:24875"/>
        <label>2</label>
    </ligand>
</feature>
<feature type="binding site" evidence="2">
    <location>
        <position position="39"/>
    </location>
    <ligand>
        <name>Fe cation</name>
        <dbReference type="ChEBI" id="CHEBI:24875"/>
        <label>2</label>
    </ligand>
</feature>
<dbReference type="OrthoDB" id="9801109at2"/>
<protein>
    <submittedName>
        <fullName evidence="3">TIGR00282 family metallophosphoesterase</fullName>
    </submittedName>
</protein>
<comment type="caution">
    <text evidence="3">The sequence shown here is derived from an EMBL/GenBank/DDBJ whole genome shotgun (WGS) entry which is preliminary data.</text>
</comment>
<dbReference type="RefSeq" id="WP_134761145.1">
    <property type="nucleotide sequence ID" value="NZ_SOZD01000002.1"/>
</dbReference>
<feature type="active site" description="Proton donor" evidence="1">
    <location>
        <position position="68"/>
    </location>
</feature>
<evidence type="ECO:0000313" key="3">
    <source>
        <dbReference type="EMBL" id="TFF24975.1"/>
    </source>
</evidence>
<keyword evidence="4" id="KW-1185">Reference proteome</keyword>
<dbReference type="GO" id="GO:0046872">
    <property type="term" value="F:metal ion binding"/>
    <property type="evidence" value="ECO:0007669"/>
    <property type="project" value="UniProtKB-KW"/>
</dbReference>
<dbReference type="PANTHER" id="PTHR36303">
    <property type="entry name" value="2',3'-CYCLIC-NUCLEOTIDE 2'-PHOSPHODIESTERASE"/>
    <property type="match status" value="1"/>
</dbReference>
<organism evidence="3 4">
    <name type="scientific">Jiella endophytica</name>
    <dbReference type="NCBI Taxonomy" id="2558362"/>
    <lineage>
        <taxon>Bacteria</taxon>
        <taxon>Pseudomonadati</taxon>
        <taxon>Pseudomonadota</taxon>
        <taxon>Alphaproteobacteria</taxon>
        <taxon>Hyphomicrobiales</taxon>
        <taxon>Aurantimonadaceae</taxon>
        <taxon>Jiella</taxon>
    </lineage>
</organism>
<evidence type="ECO:0000256" key="2">
    <source>
        <dbReference type="PIRSR" id="PIRSR004789-51"/>
    </source>
</evidence>
<evidence type="ECO:0000313" key="4">
    <source>
        <dbReference type="Proteomes" id="UP000298179"/>
    </source>
</evidence>
<proteinExistence type="predicted"/>
<dbReference type="CDD" id="cd07382">
    <property type="entry name" value="MPP_DR1281"/>
    <property type="match status" value="1"/>
</dbReference>
<reference evidence="3 4" key="1">
    <citation type="submission" date="2019-03" db="EMBL/GenBank/DDBJ databases">
        <title>Jiella endophytica sp. nov., a novel endophytic bacterium isolated from root of Ficus microcarpa Linn. f.</title>
        <authorList>
            <person name="Tuo L."/>
        </authorList>
    </citation>
    <scope>NUCLEOTIDE SEQUENCE [LARGE SCALE GENOMIC DNA]</scope>
    <source>
        <strain evidence="3 4">CBS5Q-3</strain>
    </source>
</reference>
<keyword evidence="2" id="KW-0479">Metal-binding</keyword>
<evidence type="ECO:0000256" key="1">
    <source>
        <dbReference type="PIRSR" id="PIRSR004789-50"/>
    </source>
</evidence>
<name>A0A4Y8RPI4_9HYPH</name>
<dbReference type="SUPFAM" id="SSF56300">
    <property type="entry name" value="Metallo-dependent phosphatases"/>
    <property type="match status" value="1"/>
</dbReference>
<feature type="binding site" evidence="2">
    <location>
        <position position="39"/>
    </location>
    <ligand>
        <name>Fe cation</name>
        <dbReference type="ChEBI" id="CHEBI:24875"/>
        <label>1</label>
    </ligand>
</feature>
<sequence length="273" mass="29360">MRFLFLGDMVGRSGRNAVFSALPGLVADYRLDFVVVNGENSAGGFGITEDIFRETLSSGADVVTTGNHVWDQREALEFSTRQERFLRPLNYPKGAPGNGSGLFEAKNGARVLVANIMGRVFMSPDLDDPFACADNLVSACPLGEQADAIILDFHAEATSEKQSMGHFLDGRASVVVGTHTHVPTADDQILVGGTAYQSDAGMCGDYDSSLGMEKEEPLNRFVTKVPRGRFEAAQGPATIAGLAVEISDRTGLAEKVSAVRIGARLKEQRPDFW</sequence>
<accession>A0A4Y8RPI4</accession>
<dbReference type="InterPro" id="IPR029052">
    <property type="entry name" value="Metallo-depent_PP-like"/>
</dbReference>
<dbReference type="PANTHER" id="PTHR36303:SF1">
    <property type="entry name" value="2',3'-CYCLIC-NUCLEOTIDE 2'-PHOSPHODIESTERASE"/>
    <property type="match status" value="1"/>
</dbReference>
<dbReference type="Gene3D" id="3.60.21.10">
    <property type="match status" value="1"/>
</dbReference>
<dbReference type="Proteomes" id="UP000298179">
    <property type="component" value="Unassembled WGS sequence"/>
</dbReference>
<dbReference type="AlphaFoldDB" id="A0A4Y8RPI4"/>
<dbReference type="PIRSF" id="PIRSF004789">
    <property type="entry name" value="DR1281"/>
    <property type="match status" value="1"/>
</dbReference>
<gene>
    <name evidence="3" type="ORF">E3C22_06210</name>
</gene>
<dbReference type="GO" id="GO:0004113">
    <property type="term" value="F:2',3'-cyclic-nucleotide 3'-phosphodiesterase activity"/>
    <property type="evidence" value="ECO:0007669"/>
    <property type="project" value="TreeGrafter"/>
</dbReference>
<feature type="binding site" evidence="2">
    <location>
        <position position="179"/>
    </location>
    <ligand>
        <name>Fe cation</name>
        <dbReference type="ChEBI" id="CHEBI:24875"/>
        <label>2</label>
    </ligand>
</feature>